<dbReference type="InterPro" id="IPR017946">
    <property type="entry name" value="PLC-like_Pdiesterase_TIM-brl"/>
</dbReference>
<dbReference type="GO" id="GO:0006629">
    <property type="term" value="P:lipid metabolic process"/>
    <property type="evidence" value="ECO:0007669"/>
    <property type="project" value="InterPro"/>
</dbReference>
<dbReference type="AlphaFoldDB" id="A0AA95HC66"/>
<dbReference type="Proteomes" id="UP001300672">
    <property type="component" value="Chromosome"/>
</dbReference>
<dbReference type="PROSITE" id="PS51704">
    <property type="entry name" value="GP_PDE"/>
    <property type="match status" value="1"/>
</dbReference>
<evidence type="ECO:0000259" key="1">
    <source>
        <dbReference type="PROSITE" id="PS51704"/>
    </source>
</evidence>
<dbReference type="InterPro" id="IPR030395">
    <property type="entry name" value="GP_PDE_dom"/>
</dbReference>
<accession>A0AA95HC66</accession>
<protein>
    <submittedName>
        <fullName evidence="2">Glycerophosphodiester phosphodiesterase family protein</fullName>
    </submittedName>
</protein>
<feature type="domain" description="GP-PDE" evidence="1">
    <location>
        <begin position="8"/>
        <end position="234"/>
    </location>
</feature>
<dbReference type="KEGG" id="tdu:QJT80_07535"/>
<dbReference type="PANTHER" id="PTHR46211">
    <property type="entry name" value="GLYCEROPHOSPHORYL DIESTER PHOSPHODIESTERASE"/>
    <property type="match status" value="1"/>
</dbReference>
<dbReference type="SUPFAM" id="SSF51695">
    <property type="entry name" value="PLC-like phosphodiesterases"/>
    <property type="match status" value="1"/>
</dbReference>
<dbReference type="GO" id="GO:0008081">
    <property type="term" value="F:phosphoric diester hydrolase activity"/>
    <property type="evidence" value="ECO:0007669"/>
    <property type="project" value="InterPro"/>
</dbReference>
<dbReference type="Gene3D" id="3.20.20.190">
    <property type="entry name" value="Phosphatidylinositol (PI) phosphodiesterase"/>
    <property type="match status" value="1"/>
</dbReference>
<proteinExistence type="predicted"/>
<reference evidence="2" key="1">
    <citation type="journal article" date="2023" name="Int. J. Mol. Sci.">
        <title>Metagenomics Revealed a New Genus 'Candidatus Thiocaldithrix dubininis' gen. nov., sp. nov. and a New Species 'Candidatus Thiothrix putei' sp. nov. in the Family Thiotrichaceae, Some Members of Which Have Traits of Both Na+- and H+-Motive Energetics.</title>
        <authorList>
            <person name="Ravin N.V."/>
            <person name="Muntyan M.S."/>
            <person name="Smolyakov D.D."/>
            <person name="Rudenko T.S."/>
            <person name="Beletsky A.V."/>
            <person name="Mardanov A.V."/>
            <person name="Grabovich M.Y."/>
        </authorList>
    </citation>
    <scope>NUCLEOTIDE SEQUENCE</scope>
    <source>
        <strain evidence="2">GKL-01</strain>
    </source>
</reference>
<dbReference type="PANTHER" id="PTHR46211:SF1">
    <property type="entry name" value="GLYCEROPHOSPHODIESTER PHOSPHODIESTERASE, CYTOPLASMIC"/>
    <property type="match status" value="1"/>
</dbReference>
<sequence>MSIKQADWLCIGHRGAKGYEPENTLRSIRKALALGVSWIEVDVYAVEHELLVIHDARLERTTNGKGYVEQQNLAYLRSLDAGKGEQIPLLSEVVDCINQQAGLNIELKGENTAIPVAKLIQHYLVKGRSADLFLVSSFNHRELALFRQLLPNIKIGALLCGLPIDNAAFAECMGVYSVNMSIEFIDRLFVEDAHQRGLKVFIYTVNHPEDIKRMYQLGVDGVFSDYPDRVLAFIAGE</sequence>
<evidence type="ECO:0000313" key="2">
    <source>
        <dbReference type="EMBL" id="WGZ92329.1"/>
    </source>
</evidence>
<organism evidence="2">
    <name type="scientific">Candidatus Thiocaldithrix dubininis</name>
    <dbReference type="NCBI Taxonomy" id="3080823"/>
    <lineage>
        <taxon>Bacteria</taxon>
        <taxon>Pseudomonadati</taxon>
        <taxon>Pseudomonadota</taxon>
        <taxon>Gammaproteobacteria</taxon>
        <taxon>Thiotrichales</taxon>
        <taxon>Thiotrichaceae</taxon>
        <taxon>Candidatus Thiocaldithrix</taxon>
    </lineage>
</organism>
<dbReference type="Pfam" id="PF03009">
    <property type="entry name" value="GDPD"/>
    <property type="match status" value="1"/>
</dbReference>
<name>A0AA95HC66_9GAMM</name>
<dbReference type="EMBL" id="CP124755">
    <property type="protein sequence ID" value="WGZ92329.1"/>
    <property type="molecule type" value="Genomic_DNA"/>
</dbReference>
<gene>
    <name evidence="2" type="ORF">QJT80_07535</name>
</gene>
<reference evidence="2" key="2">
    <citation type="submission" date="2023-04" db="EMBL/GenBank/DDBJ databases">
        <authorList>
            <person name="Beletskiy A.V."/>
            <person name="Mardanov A.V."/>
            <person name="Ravin N.V."/>
        </authorList>
    </citation>
    <scope>NUCLEOTIDE SEQUENCE</scope>
    <source>
        <strain evidence="2">GKL-01</strain>
    </source>
</reference>